<dbReference type="InterPro" id="IPR018201">
    <property type="entry name" value="Ketoacyl_synth_AS"/>
</dbReference>
<gene>
    <name evidence="5" type="ORF">CIG1485E_1674</name>
</gene>
<dbReference type="PROSITE" id="PS00606">
    <property type="entry name" value="KS3_1"/>
    <property type="match status" value="1"/>
</dbReference>
<dbReference type="HOGENOM" id="CLU_000022_69_0_7"/>
<dbReference type="Proteomes" id="UP000028486">
    <property type="component" value="Chromosome"/>
</dbReference>
<dbReference type="PROSITE" id="PS52004">
    <property type="entry name" value="KS3_2"/>
    <property type="match status" value="1"/>
</dbReference>
<evidence type="ECO:0000256" key="3">
    <source>
        <dbReference type="RuleBase" id="RU003694"/>
    </source>
</evidence>
<dbReference type="InterPro" id="IPR000794">
    <property type="entry name" value="Beta-ketoacyl_synthase"/>
</dbReference>
<dbReference type="InterPro" id="IPR016039">
    <property type="entry name" value="Thiolase-like"/>
</dbReference>
<dbReference type="InterPro" id="IPR020841">
    <property type="entry name" value="PKS_Beta-ketoAc_synthase_dom"/>
</dbReference>
<protein>
    <submittedName>
        <fullName evidence="5">Putative 3-oxoacyl-[acp] synthase</fullName>
    </submittedName>
</protein>
<dbReference type="OrthoDB" id="9808669at2"/>
<dbReference type="SMART" id="SM00825">
    <property type="entry name" value="PKS_KS"/>
    <property type="match status" value="1"/>
</dbReference>
<dbReference type="GO" id="GO:0004315">
    <property type="term" value="F:3-oxoacyl-[acyl-carrier-protein] synthase activity"/>
    <property type="evidence" value="ECO:0007669"/>
    <property type="project" value="InterPro"/>
</dbReference>
<sequence>MKVFISKPSILSSAGDEKELLQNAFLGKSALQIAEVQNKSFMVAKVADKLLDFKFIKESIYQTRTNQIALSAILPLCEQIAKLTAKYGRQNIGVVVGTTTSGVEENYRVFENGKFDMAKFDLQKHSLSNPAKFIRDFLGLSGVAYSISTACTSGIKAISEAKNLVESGICKAVIAGGVDSLNTLTLFGFDSLGILSRHKCDPFGKLRDGTNLGEGAAFMIVGSNEVGEIRIKSAMANCDAFHMTSPRSDGFYQANLIKSALNAANLSDVDYLSLHATGTVANDLMESNAVFSSGIKSPSSGIKQLIGHTLGAAGAIESGLCALVLGDSFLPLQSIKSGYDDALQKINLVTNLQKKLVKNTMSLSFAFGGDNACIILGVDDD</sequence>
<feature type="domain" description="Ketosynthase family 3 (KS3)" evidence="4">
    <location>
        <begin position="1"/>
        <end position="378"/>
    </location>
</feature>
<dbReference type="Gene3D" id="3.40.47.10">
    <property type="match status" value="1"/>
</dbReference>
<dbReference type="GO" id="GO:0006633">
    <property type="term" value="P:fatty acid biosynthetic process"/>
    <property type="evidence" value="ECO:0007669"/>
    <property type="project" value="InterPro"/>
</dbReference>
<evidence type="ECO:0000259" key="4">
    <source>
        <dbReference type="PROSITE" id="PS52004"/>
    </source>
</evidence>
<dbReference type="PANTHER" id="PTHR11712">
    <property type="entry name" value="POLYKETIDE SYNTHASE-RELATED"/>
    <property type="match status" value="1"/>
</dbReference>
<comment type="similarity">
    <text evidence="1 3">Belongs to the thiolase-like superfamily. Beta-ketoacyl-ACP synthases family.</text>
</comment>
<keyword evidence="6" id="KW-1185">Reference proteome</keyword>
<dbReference type="RefSeq" id="WP_038455384.1">
    <property type="nucleotide sequence ID" value="NZ_CP009043.1"/>
</dbReference>
<dbReference type="SUPFAM" id="SSF53901">
    <property type="entry name" value="Thiolase-like"/>
    <property type="match status" value="1"/>
</dbReference>
<reference evidence="6" key="1">
    <citation type="journal article" date="2014" name="Genome Announc.">
        <title>Complete Genome Sequence of Campylobacter iguaniorum Strain 1485ET, Isolated from a Bearded Dragon (Pogona vitticeps).</title>
        <authorList>
            <person name="Gilbert M.J."/>
            <person name="Miller W.G."/>
            <person name="Yee E."/>
            <person name="Kik M."/>
            <person name="Wagenaar J.A."/>
            <person name="Duim B."/>
        </authorList>
    </citation>
    <scope>NUCLEOTIDE SEQUENCE [LARGE SCALE GENOMIC DNA]</scope>
    <source>
        <strain evidence="6">1485E</strain>
    </source>
</reference>
<evidence type="ECO:0000256" key="1">
    <source>
        <dbReference type="ARBA" id="ARBA00008467"/>
    </source>
</evidence>
<organism evidence="5 6">
    <name type="scientific">Campylobacter iguaniorum</name>
    <dbReference type="NCBI Taxonomy" id="1244531"/>
    <lineage>
        <taxon>Bacteria</taxon>
        <taxon>Pseudomonadati</taxon>
        <taxon>Campylobacterota</taxon>
        <taxon>Epsilonproteobacteria</taxon>
        <taxon>Campylobacterales</taxon>
        <taxon>Campylobacteraceae</taxon>
        <taxon>Campylobacter</taxon>
    </lineage>
</organism>
<dbReference type="eggNOG" id="COG0304">
    <property type="taxonomic scope" value="Bacteria"/>
</dbReference>
<dbReference type="InterPro" id="IPR014030">
    <property type="entry name" value="Ketoacyl_synth_N"/>
</dbReference>
<evidence type="ECO:0000313" key="5">
    <source>
        <dbReference type="EMBL" id="AII15483.1"/>
    </source>
</evidence>
<dbReference type="InterPro" id="IPR014031">
    <property type="entry name" value="Ketoacyl_synth_C"/>
</dbReference>
<dbReference type="PANTHER" id="PTHR11712:SF320">
    <property type="entry name" value="BETA-KETOACYL SYNTHASE"/>
    <property type="match status" value="1"/>
</dbReference>
<dbReference type="AlphaFoldDB" id="A0A076FCX5"/>
<evidence type="ECO:0000256" key="2">
    <source>
        <dbReference type="ARBA" id="ARBA00022679"/>
    </source>
</evidence>
<dbReference type="EMBL" id="CP009043">
    <property type="protein sequence ID" value="AII15483.1"/>
    <property type="molecule type" value="Genomic_DNA"/>
</dbReference>
<keyword evidence="2 3" id="KW-0808">Transferase</keyword>
<evidence type="ECO:0000313" key="6">
    <source>
        <dbReference type="Proteomes" id="UP000028486"/>
    </source>
</evidence>
<accession>A0A076FCX5</accession>
<dbReference type="GO" id="GO:0005829">
    <property type="term" value="C:cytosol"/>
    <property type="evidence" value="ECO:0007669"/>
    <property type="project" value="TreeGrafter"/>
</dbReference>
<dbReference type="Pfam" id="PF02801">
    <property type="entry name" value="Ketoacyl-synt_C"/>
    <property type="match status" value="1"/>
</dbReference>
<dbReference type="Pfam" id="PF00109">
    <property type="entry name" value="ketoacyl-synt"/>
    <property type="match status" value="1"/>
</dbReference>
<proteinExistence type="inferred from homology"/>
<dbReference type="KEGG" id="caj:CIG1485E_1674"/>
<name>A0A076FCX5_9BACT</name>